<dbReference type="EMBL" id="KV440973">
    <property type="protein sequence ID" value="OAD78406.1"/>
    <property type="molecule type" value="Genomic_DNA"/>
</dbReference>
<name>A0A167PRG1_PHYB8</name>
<gene>
    <name evidence="1" type="ORF">PHYBLDRAFT_163521</name>
</gene>
<sequence>MANNINDSQDDNSDGSNLINFYVTKNATNKRTFIKITSLKDNTNTYTKLMAHFFQFSRFRTIFLNELYQNQTPPCHSELNEPLDKSREQKFGTKCEFAHQIKCTLLTNLLLSGYRAIGLSGYRDSGLYF</sequence>
<keyword evidence="2" id="KW-1185">Reference proteome</keyword>
<organism evidence="1 2">
    <name type="scientific">Phycomyces blakesleeanus (strain ATCC 8743b / DSM 1359 / FGSC 10004 / NBRC 33097 / NRRL 1555)</name>
    <dbReference type="NCBI Taxonomy" id="763407"/>
    <lineage>
        <taxon>Eukaryota</taxon>
        <taxon>Fungi</taxon>
        <taxon>Fungi incertae sedis</taxon>
        <taxon>Mucoromycota</taxon>
        <taxon>Mucoromycotina</taxon>
        <taxon>Mucoromycetes</taxon>
        <taxon>Mucorales</taxon>
        <taxon>Phycomycetaceae</taxon>
        <taxon>Phycomyces</taxon>
    </lineage>
</organism>
<evidence type="ECO:0000313" key="1">
    <source>
        <dbReference type="EMBL" id="OAD78406.1"/>
    </source>
</evidence>
<dbReference type="InParanoid" id="A0A167PRG1"/>
<proteinExistence type="predicted"/>
<dbReference type="AlphaFoldDB" id="A0A167PRG1"/>
<dbReference type="Proteomes" id="UP000077315">
    <property type="component" value="Unassembled WGS sequence"/>
</dbReference>
<accession>A0A167PRG1</accession>
<reference evidence="2" key="1">
    <citation type="submission" date="2015-06" db="EMBL/GenBank/DDBJ databases">
        <title>Expansion of signal transduction pathways in fungi by whole-genome duplication.</title>
        <authorList>
            <consortium name="DOE Joint Genome Institute"/>
            <person name="Corrochano L.M."/>
            <person name="Kuo A."/>
            <person name="Marcet-Houben M."/>
            <person name="Polaino S."/>
            <person name="Salamov A."/>
            <person name="Villalobos J.M."/>
            <person name="Alvarez M.I."/>
            <person name="Avalos J."/>
            <person name="Benito E.P."/>
            <person name="Benoit I."/>
            <person name="Burger G."/>
            <person name="Camino L.P."/>
            <person name="Canovas D."/>
            <person name="Cerda-Olmedo E."/>
            <person name="Cheng J.-F."/>
            <person name="Dominguez A."/>
            <person name="Elias M."/>
            <person name="Eslava A.P."/>
            <person name="Glaser F."/>
            <person name="Grimwood J."/>
            <person name="Gutierrez G."/>
            <person name="Heitman J."/>
            <person name="Henrissat B."/>
            <person name="Iturriaga E.A."/>
            <person name="Lang B.F."/>
            <person name="Lavin J.L."/>
            <person name="Lee S."/>
            <person name="Li W."/>
            <person name="Lindquist E."/>
            <person name="Lopez-Garcia S."/>
            <person name="Luque E.M."/>
            <person name="Marcos A.T."/>
            <person name="Martin J."/>
            <person name="McCluskey K."/>
            <person name="Medina H.R."/>
            <person name="Miralles-Duran A."/>
            <person name="Miyazaki A."/>
            <person name="Munoz-Torres E."/>
            <person name="Oguiza J.A."/>
            <person name="Ohm R."/>
            <person name="Olmedo M."/>
            <person name="Orejas M."/>
            <person name="Ortiz-Castellanos L."/>
            <person name="Pisabarro A.G."/>
            <person name="Rodriguez-Romero J."/>
            <person name="Ruiz-Herrera J."/>
            <person name="Ruiz-Vazquez R."/>
            <person name="Sanz C."/>
            <person name="Schackwitz W."/>
            <person name="Schmutz J."/>
            <person name="Shahriari M."/>
            <person name="Shelest E."/>
            <person name="Silva-Franco F."/>
            <person name="Soanes D."/>
            <person name="Syed K."/>
            <person name="Tagua V.G."/>
            <person name="Talbot N.J."/>
            <person name="Thon M."/>
            <person name="De vries R.P."/>
            <person name="Wiebenga A."/>
            <person name="Yadav J.S."/>
            <person name="Braun E.L."/>
            <person name="Baker S."/>
            <person name="Garre V."/>
            <person name="Horwitz B."/>
            <person name="Torres-Martinez S."/>
            <person name="Idnurm A."/>
            <person name="Herrera-Estrella A."/>
            <person name="Gabaldon T."/>
            <person name="Grigoriev I.V."/>
        </authorList>
    </citation>
    <scope>NUCLEOTIDE SEQUENCE [LARGE SCALE GENOMIC DNA]</scope>
    <source>
        <strain evidence="2">NRRL 1555(-)</strain>
    </source>
</reference>
<evidence type="ECO:0000313" key="2">
    <source>
        <dbReference type="Proteomes" id="UP000077315"/>
    </source>
</evidence>
<dbReference type="GeneID" id="28995717"/>
<dbReference type="VEuPathDB" id="FungiDB:PHYBLDRAFT_163521"/>
<protein>
    <submittedName>
        <fullName evidence="1">Uncharacterized protein</fullName>
    </submittedName>
</protein>
<dbReference type="RefSeq" id="XP_018296446.1">
    <property type="nucleotide sequence ID" value="XM_018434811.1"/>
</dbReference>